<evidence type="ECO:0000259" key="3">
    <source>
        <dbReference type="PROSITE" id="PS50835"/>
    </source>
</evidence>
<protein>
    <submittedName>
        <fullName evidence="5">Zwei Ig domain protein zig-8-like</fullName>
    </submittedName>
</protein>
<dbReference type="Gene3D" id="2.60.40.10">
    <property type="entry name" value="Immunoglobulins"/>
    <property type="match status" value="2"/>
</dbReference>
<feature type="domain" description="Ig-like" evidence="3">
    <location>
        <begin position="156"/>
        <end position="249"/>
    </location>
</feature>
<dbReference type="PANTHER" id="PTHR23279">
    <property type="entry name" value="DEFECTIVE PROBOSCIS EXTENSION RESPONSE DPR -RELATED"/>
    <property type="match status" value="1"/>
</dbReference>
<dbReference type="OrthoDB" id="190835at2759"/>
<dbReference type="Proteomes" id="UP000694843">
    <property type="component" value="Unplaced"/>
</dbReference>
<keyword evidence="1" id="KW-0472">Membrane</keyword>
<dbReference type="InterPro" id="IPR013783">
    <property type="entry name" value="Ig-like_fold"/>
</dbReference>
<keyword evidence="1" id="KW-1133">Transmembrane helix</keyword>
<dbReference type="PROSITE" id="PS50835">
    <property type="entry name" value="IG_LIKE"/>
    <property type="match status" value="2"/>
</dbReference>
<dbReference type="InterPro" id="IPR013151">
    <property type="entry name" value="Immunoglobulin_dom"/>
</dbReference>
<reference evidence="5" key="1">
    <citation type="submission" date="2025-08" db="UniProtKB">
        <authorList>
            <consortium name="RefSeq"/>
        </authorList>
    </citation>
    <scope>IDENTIFICATION</scope>
    <source>
        <tissue evidence="5">Whole organism</tissue>
    </source>
</reference>
<accession>A0A979FTC2</accession>
<dbReference type="InterPro" id="IPR037448">
    <property type="entry name" value="Zig-8"/>
</dbReference>
<dbReference type="FunFam" id="2.60.40.10:FF:000533">
    <property type="entry name" value="Uncharacterized protein, isoform A"/>
    <property type="match status" value="1"/>
</dbReference>
<dbReference type="InterPro" id="IPR013106">
    <property type="entry name" value="Ig_V-set"/>
</dbReference>
<dbReference type="InterPro" id="IPR003599">
    <property type="entry name" value="Ig_sub"/>
</dbReference>
<sequence>MITSQRAQKWHLFCLLLTTGLWTCAAEVRINPILSSDDENTTRVTTPAVSREPHFAPDSPREVVAAVGAPAHIPCKARSLGAKSVSWIRHRDLHMLTVGAFSFTNDDRFTAHRDPSSGDWVLVIRRPQLSDSGLYECSLSTKPVITHTVKLSVVVPAAELLGGSDVFLDHGSALNLTCVVRHSPVPPEFVLWYHRDELVNYGGRGHGVDVETTHSGSTTRSSLLVANATQKDSGKYSCKPANAGNASVVVHVLKSETPAAMQTTNSSSHVVASGSAGHPSMLLLPTLVSLMHGLCLLFIPLVLHVDIARFFAASKLRERSEVVSAVDR</sequence>
<organism evidence="4 5">
    <name type="scientific">Hyalella azteca</name>
    <name type="common">Amphipod</name>
    <dbReference type="NCBI Taxonomy" id="294128"/>
    <lineage>
        <taxon>Eukaryota</taxon>
        <taxon>Metazoa</taxon>
        <taxon>Ecdysozoa</taxon>
        <taxon>Arthropoda</taxon>
        <taxon>Crustacea</taxon>
        <taxon>Multicrustacea</taxon>
        <taxon>Malacostraca</taxon>
        <taxon>Eumalacostraca</taxon>
        <taxon>Peracarida</taxon>
        <taxon>Amphipoda</taxon>
        <taxon>Senticaudata</taxon>
        <taxon>Talitrida</taxon>
        <taxon>Talitroidea</taxon>
        <taxon>Hyalellidae</taxon>
        <taxon>Hyalella</taxon>
    </lineage>
</organism>
<keyword evidence="1" id="KW-0812">Transmembrane</keyword>
<proteinExistence type="predicted"/>
<dbReference type="SMART" id="SM00409">
    <property type="entry name" value="IG"/>
    <property type="match status" value="2"/>
</dbReference>
<evidence type="ECO:0000313" key="5">
    <source>
        <dbReference type="RefSeq" id="XP_047739632.1"/>
    </source>
</evidence>
<dbReference type="Pfam" id="PF07686">
    <property type="entry name" value="V-set"/>
    <property type="match status" value="1"/>
</dbReference>
<evidence type="ECO:0000313" key="4">
    <source>
        <dbReference type="Proteomes" id="UP000694843"/>
    </source>
</evidence>
<dbReference type="Pfam" id="PF00047">
    <property type="entry name" value="ig"/>
    <property type="match status" value="1"/>
</dbReference>
<dbReference type="InterPro" id="IPR036179">
    <property type="entry name" value="Ig-like_dom_sf"/>
</dbReference>
<dbReference type="PANTHER" id="PTHR23279:SF46">
    <property type="entry name" value="DEFECTIVE PROBOSCIS EXTENSION RESPONSE 10, ISOFORM A-RELATED"/>
    <property type="match status" value="1"/>
</dbReference>
<keyword evidence="4" id="KW-1185">Reference proteome</keyword>
<dbReference type="GO" id="GO:0032589">
    <property type="term" value="C:neuron projection membrane"/>
    <property type="evidence" value="ECO:0007669"/>
    <property type="project" value="TreeGrafter"/>
</dbReference>
<feature type="chain" id="PRO_5037800695" evidence="2">
    <location>
        <begin position="27"/>
        <end position="328"/>
    </location>
</feature>
<dbReference type="SMART" id="SM00408">
    <property type="entry name" value="IGc2"/>
    <property type="match status" value="2"/>
</dbReference>
<dbReference type="AlphaFoldDB" id="A0A979FTC2"/>
<dbReference type="RefSeq" id="XP_047739632.1">
    <property type="nucleotide sequence ID" value="XM_047883676.1"/>
</dbReference>
<feature type="signal peptide" evidence="2">
    <location>
        <begin position="1"/>
        <end position="26"/>
    </location>
</feature>
<dbReference type="InterPro" id="IPR003598">
    <property type="entry name" value="Ig_sub2"/>
</dbReference>
<evidence type="ECO:0000256" key="1">
    <source>
        <dbReference type="SAM" id="Phobius"/>
    </source>
</evidence>
<gene>
    <name evidence="5" type="primary">LOC108672489</name>
</gene>
<feature type="transmembrane region" description="Helical" evidence="1">
    <location>
        <begin position="290"/>
        <end position="312"/>
    </location>
</feature>
<dbReference type="CDD" id="cd00099">
    <property type="entry name" value="IgV"/>
    <property type="match status" value="1"/>
</dbReference>
<feature type="domain" description="Ig-like" evidence="3">
    <location>
        <begin position="47"/>
        <end position="152"/>
    </location>
</feature>
<name>A0A979FTC2_HYAAZ</name>
<dbReference type="InterPro" id="IPR007110">
    <property type="entry name" value="Ig-like_dom"/>
</dbReference>
<dbReference type="GO" id="GO:0050808">
    <property type="term" value="P:synapse organization"/>
    <property type="evidence" value="ECO:0007669"/>
    <property type="project" value="TreeGrafter"/>
</dbReference>
<dbReference type="KEGG" id="hazt:108672489"/>
<evidence type="ECO:0000256" key="2">
    <source>
        <dbReference type="SAM" id="SignalP"/>
    </source>
</evidence>
<dbReference type="SUPFAM" id="SSF48726">
    <property type="entry name" value="Immunoglobulin"/>
    <property type="match status" value="2"/>
</dbReference>
<keyword evidence="2" id="KW-0732">Signal</keyword>
<dbReference type="SMART" id="SM00406">
    <property type="entry name" value="IGv"/>
    <property type="match status" value="2"/>
</dbReference>
<dbReference type="GeneID" id="108672489"/>